<feature type="transmembrane region" description="Helical" evidence="13">
    <location>
        <begin position="177"/>
        <end position="196"/>
    </location>
</feature>
<evidence type="ECO:0000256" key="10">
    <source>
        <dbReference type="ARBA" id="ARBA00023136"/>
    </source>
</evidence>
<dbReference type="GO" id="GO:0005789">
    <property type="term" value="C:endoplasmic reticulum membrane"/>
    <property type="evidence" value="ECO:0007669"/>
    <property type="project" value="UniProtKB-SubCell"/>
</dbReference>
<keyword evidence="15" id="KW-1185">Reference proteome</keyword>
<evidence type="ECO:0000256" key="2">
    <source>
        <dbReference type="ARBA" id="ARBA00004141"/>
    </source>
</evidence>
<evidence type="ECO:0000256" key="3">
    <source>
        <dbReference type="ARBA" id="ARBA00009140"/>
    </source>
</evidence>
<evidence type="ECO:0000256" key="9">
    <source>
        <dbReference type="ARBA" id="ARBA00022989"/>
    </source>
</evidence>
<reference evidence="14" key="1">
    <citation type="submission" date="2019-08" db="EMBL/GenBank/DDBJ databases">
        <title>The improved chromosome-level genome for the pearl oyster Pinctada fucata martensii using PacBio sequencing and Hi-C.</title>
        <authorList>
            <person name="Zheng Z."/>
        </authorList>
    </citation>
    <scope>NUCLEOTIDE SEQUENCE</scope>
    <source>
        <strain evidence="14">ZZ-2019</strain>
        <tissue evidence="14">Adductor muscle</tissue>
    </source>
</reference>
<keyword evidence="7 13" id="KW-0949">S-adenosyl-L-methionine</keyword>
<dbReference type="Pfam" id="PF04140">
    <property type="entry name" value="ICMT"/>
    <property type="match status" value="1"/>
</dbReference>
<dbReference type="GO" id="GO:0004671">
    <property type="term" value="F:protein C-terminal S-isoprenylcysteine carboxyl O-methyltransferase activity"/>
    <property type="evidence" value="ECO:0007669"/>
    <property type="project" value="UniProtKB-EC"/>
</dbReference>
<keyword evidence="6" id="KW-0808">Transferase</keyword>
<comment type="catalytic activity">
    <reaction evidence="1 13">
        <text>[protein]-C-terminal S-[(2E,6E)-farnesyl]-L-cysteine + S-adenosyl-L-methionine = [protein]-C-terminal S-[(2E,6E)-farnesyl]-L-cysteine methyl ester + S-adenosyl-L-homocysteine</text>
        <dbReference type="Rhea" id="RHEA:21672"/>
        <dbReference type="Rhea" id="RHEA-COMP:12125"/>
        <dbReference type="Rhea" id="RHEA-COMP:12126"/>
        <dbReference type="ChEBI" id="CHEBI:57856"/>
        <dbReference type="ChEBI" id="CHEBI:59789"/>
        <dbReference type="ChEBI" id="CHEBI:90510"/>
        <dbReference type="ChEBI" id="CHEBI:90511"/>
        <dbReference type="EC" id="2.1.1.100"/>
    </reaction>
</comment>
<evidence type="ECO:0000256" key="7">
    <source>
        <dbReference type="ARBA" id="ARBA00022691"/>
    </source>
</evidence>
<dbReference type="PANTHER" id="PTHR12714:SF9">
    <property type="entry name" value="PROTEIN-S-ISOPRENYLCYSTEINE O-METHYLTRANSFERASE"/>
    <property type="match status" value="1"/>
</dbReference>
<evidence type="ECO:0000313" key="15">
    <source>
        <dbReference type="Proteomes" id="UP001186944"/>
    </source>
</evidence>
<evidence type="ECO:0000256" key="12">
    <source>
        <dbReference type="ARBA" id="ARBA00023656"/>
    </source>
</evidence>
<dbReference type="Proteomes" id="UP001186944">
    <property type="component" value="Unassembled WGS sequence"/>
</dbReference>
<evidence type="ECO:0000256" key="1">
    <source>
        <dbReference type="ARBA" id="ARBA00001450"/>
    </source>
</evidence>
<comment type="caution">
    <text evidence="14">The sequence shown here is derived from an EMBL/GenBank/DDBJ whole genome shotgun (WGS) entry which is preliminary data.</text>
</comment>
<keyword evidence="13" id="KW-0256">Endoplasmic reticulum</keyword>
<dbReference type="EMBL" id="VSWD01000004">
    <property type="protein sequence ID" value="KAK3104950.1"/>
    <property type="molecule type" value="Genomic_DNA"/>
</dbReference>
<keyword evidence="10 13" id="KW-0472">Membrane</keyword>
<organism evidence="14 15">
    <name type="scientific">Pinctada imbricata</name>
    <name type="common">Atlantic pearl-oyster</name>
    <name type="synonym">Pinctada martensii</name>
    <dbReference type="NCBI Taxonomy" id="66713"/>
    <lineage>
        <taxon>Eukaryota</taxon>
        <taxon>Metazoa</taxon>
        <taxon>Spiralia</taxon>
        <taxon>Lophotrochozoa</taxon>
        <taxon>Mollusca</taxon>
        <taxon>Bivalvia</taxon>
        <taxon>Autobranchia</taxon>
        <taxon>Pteriomorphia</taxon>
        <taxon>Pterioida</taxon>
        <taxon>Pterioidea</taxon>
        <taxon>Pteriidae</taxon>
        <taxon>Pinctada</taxon>
    </lineage>
</organism>
<dbReference type="Gene3D" id="1.20.120.1630">
    <property type="match status" value="1"/>
</dbReference>
<comment type="similarity">
    <text evidence="3 13">Belongs to the class VI-like SAM-binding methyltransferase superfamily. Isoprenylcysteine carboxyl methyltransferase family.</text>
</comment>
<evidence type="ECO:0000256" key="8">
    <source>
        <dbReference type="ARBA" id="ARBA00022692"/>
    </source>
</evidence>
<dbReference type="PROSITE" id="PS51564">
    <property type="entry name" value="SAM_ICMT"/>
    <property type="match status" value="1"/>
</dbReference>
<dbReference type="PANTHER" id="PTHR12714">
    <property type="entry name" value="PROTEIN-S ISOPRENYLCYSTEINE O-METHYLTRANSFERASE"/>
    <property type="match status" value="1"/>
</dbReference>
<feature type="transmembrane region" description="Helical" evidence="13">
    <location>
        <begin position="108"/>
        <end position="128"/>
    </location>
</feature>
<feature type="transmembrane region" description="Helical" evidence="13">
    <location>
        <begin position="18"/>
        <end position="38"/>
    </location>
</feature>
<keyword evidence="8 13" id="KW-0812">Transmembrane</keyword>
<gene>
    <name evidence="14" type="ORF">FSP39_013901</name>
</gene>
<name>A0AA89C971_PINIB</name>
<dbReference type="InterPro" id="IPR025770">
    <property type="entry name" value="PPMT_MeTrfase"/>
</dbReference>
<accession>A0AA89C971</accession>
<proteinExistence type="inferred from homology"/>
<dbReference type="InterPro" id="IPR007269">
    <property type="entry name" value="ICMT_MeTrfase"/>
</dbReference>
<evidence type="ECO:0000256" key="13">
    <source>
        <dbReference type="RuleBase" id="RU362022"/>
    </source>
</evidence>
<evidence type="ECO:0000313" key="14">
    <source>
        <dbReference type="EMBL" id="KAK3104950.1"/>
    </source>
</evidence>
<protein>
    <recommendedName>
        <fullName evidence="12 13">Protein-S-isoprenylcysteine O-methyltransferase</fullName>
        <ecNumber evidence="4 13">2.1.1.100</ecNumber>
    </recommendedName>
</protein>
<comment type="subcellular location">
    <subcellularLocation>
        <location evidence="13">Endoplasmic reticulum membrane</location>
        <topology evidence="13">Multi-pass membrane protein</topology>
    </subcellularLocation>
    <subcellularLocation>
        <location evidence="2">Membrane</location>
        <topology evidence="2">Multi-pass membrane protein</topology>
    </subcellularLocation>
</comment>
<comment type="function">
    <text evidence="11">Catalyzes the post-translational methylation of isoprenylated C-terminal cysteine residues.</text>
</comment>
<sequence>MPHYSIPVRHSSRNLYQVAVRGGFLGTCFGLGLLISFADTSWTYFGWYAMVLSFFHFSEYFTTAVTNPRSLTLDSFLLDHSKEYKLAAVASWLEFAIEWYIAPGLKRFHYISFIGLLLVILGEVLRKVSMFTAKTNFNHYVQFRKHSDHVLVTSGVYSFCRHPSYVGWFYWSIGTQMILFNPVCIVVYTLVSWRFFRARIYEEEIYLLNFFGEDYVDYQRRVGTGLPFIHGYNGQV</sequence>
<keyword evidence="5 13" id="KW-0489">Methyltransferase</keyword>
<keyword evidence="9 13" id="KW-1133">Transmembrane helix</keyword>
<evidence type="ECO:0000256" key="11">
    <source>
        <dbReference type="ARBA" id="ARBA00023572"/>
    </source>
</evidence>
<evidence type="ECO:0000256" key="6">
    <source>
        <dbReference type="ARBA" id="ARBA00022679"/>
    </source>
</evidence>
<evidence type="ECO:0000256" key="5">
    <source>
        <dbReference type="ARBA" id="ARBA00022603"/>
    </source>
</evidence>
<dbReference type="GO" id="GO:0032259">
    <property type="term" value="P:methylation"/>
    <property type="evidence" value="ECO:0007669"/>
    <property type="project" value="UniProtKB-KW"/>
</dbReference>
<dbReference type="EC" id="2.1.1.100" evidence="4 13"/>
<dbReference type="AlphaFoldDB" id="A0AA89C971"/>
<evidence type="ECO:0000256" key="4">
    <source>
        <dbReference type="ARBA" id="ARBA00012151"/>
    </source>
</evidence>
<feature type="transmembrane region" description="Helical" evidence="13">
    <location>
        <begin position="44"/>
        <end position="63"/>
    </location>
</feature>